<dbReference type="Gene3D" id="1.10.10.10">
    <property type="entry name" value="Winged helix-like DNA-binding domain superfamily/Winged helix DNA-binding domain"/>
    <property type="match status" value="1"/>
</dbReference>
<dbReference type="PANTHER" id="PTHR43022">
    <property type="entry name" value="PROTEIN SMF"/>
    <property type="match status" value="1"/>
</dbReference>
<dbReference type="Proteomes" id="UP000197424">
    <property type="component" value="Chromosome"/>
</dbReference>
<reference evidence="5" key="1">
    <citation type="submission" date="2017-06" db="EMBL/GenBank/DDBJ databases">
        <title>Whole genome sequence of Laribacter hongkongensis LHGZ1.</title>
        <authorList>
            <person name="Chen D."/>
            <person name="Wu H."/>
            <person name="Chen J."/>
        </authorList>
    </citation>
    <scope>NUCLEOTIDE SEQUENCE [LARGE SCALE GENOMIC DNA]</scope>
    <source>
        <strain evidence="5">LHGZ1</strain>
    </source>
</reference>
<dbReference type="Pfam" id="PF02481">
    <property type="entry name" value="DNA_processg_A"/>
    <property type="match status" value="1"/>
</dbReference>
<organism evidence="4 5">
    <name type="scientific">Laribacter hongkongensis</name>
    <dbReference type="NCBI Taxonomy" id="168471"/>
    <lineage>
        <taxon>Bacteria</taxon>
        <taxon>Pseudomonadati</taxon>
        <taxon>Pseudomonadota</taxon>
        <taxon>Betaproteobacteria</taxon>
        <taxon>Neisseriales</taxon>
        <taxon>Aquaspirillaceae</taxon>
        <taxon>Laribacter</taxon>
    </lineage>
</organism>
<feature type="domain" description="Smf/DprA SLOG" evidence="2">
    <location>
        <begin position="101"/>
        <end position="309"/>
    </location>
</feature>
<dbReference type="InterPro" id="IPR003488">
    <property type="entry name" value="DprA"/>
</dbReference>
<dbReference type="InterPro" id="IPR041614">
    <property type="entry name" value="DprA_WH"/>
</dbReference>
<dbReference type="SUPFAM" id="SSF102405">
    <property type="entry name" value="MCP/YpsA-like"/>
    <property type="match status" value="1"/>
</dbReference>
<dbReference type="RefSeq" id="WP_088861729.1">
    <property type="nucleotide sequence ID" value="NZ_CP022115.1"/>
</dbReference>
<dbReference type="NCBIfam" id="TIGR00732">
    <property type="entry name" value="dprA"/>
    <property type="match status" value="1"/>
</dbReference>
<proteinExistence type="inferred from homology"/>
<dbReference type="Gene3D" id="3.40.50.450">
    <property type="match status" value="1"/>
</dbReference>
<evidence type="ECO:0000259" key="3">
    <source>
        <dbReference type="Pfam" id="PF17782"/>
    </source>
</evidence>
<dbReference type="EMBL" id="CP022115">
    <property type="protein sequence ID" value="ASJ26164.1"/>
    <property type="molecule type" value="Genomic_DNA"/>
</dbReference>
<dbReference type="AlphaFoldDB" id="A0A248LP08"/>
<evidence type="ECO:0000259" key="2">
    <source>
        <dbReference type="Pfam" id="PF02481"/>
    </source>
</evidence>
<dbReference type="SUPFAM" id="SSF47781">
    <property type="entry name" value="RuvA domain 2-like"/>
    <property type="match status" value="1"/>
</dbReference>
<evidence type="ECO:0000313" key="4">
    <source>
        <dbReference type="EMBL" id="ASJ26164.1"/>
    </source>
</evidence>
<dbReference type="InterPro" id="IPR036388">
    <property type="entry name" value="WH-like_DNA-bd_sf"/>
</dbReference>
<gene>
    <name evidence="4" type="ORF">LHGZ1_3333</name>
</gene>
<dbReference type="InterPro" id="IPR010994">
    <property type="entry name" value="RuvA_2-like"/>
</dbReference>
<dbReference type="OrthoDB" id="9785707at2"/>
<dbReference type="Pfam" id="PF17782">
    <property type="entry name" value="WHD_DprA"/>
    <property type="match status" value="1"/>
</dbReference>
<dbReference type="InterPro" id="IPR057666">
    <property type="entry name" value="DrpA_SLOG"/>
</dbReference>
<name>A0A248LP08_9NEIS</name>
<protein>
    <submittedName>
        <fullName evidence="4">Putative Rossmann fold nucleotide-binding protein involved in DNA uptake</fullName>
    </submittedName>
</protein>
<accession>A0A248LP08</accession>
<evidence type="ECO:0000313" key="5">
    <source>
        <dbReference type="Proteomes" id="UP000197424"/>
    </source>
</evidence>
<evidence type="ECO:0000256" key="1">
    <source>
        <dbReference type="ARBA" id="ARBA00006525"/>
    </source>
</evidence>
<dbReference type="PANTHER" id="PTHR43022:SF1">
    <property type="entry name" value="PROTEIN SMF"/>
    <property type="match status" value="1"/>
</dbReference>
<sequence length="383" mass="39374">MPSTTIISTAACSDGFRAGSRSAAALPAALLHLAHIPGLGAVRLNRLLQAFGSAEAVLEAGSAGLTGIVPARLAEAIVQTDTRREQEAVAAWLARGEGRDLLTLADADYPPALAELTDPPPLLYLHGRRELLQQPMLAVVGSRQATPQGRRDATRFARALAGSGLTVVSGLAAGIDAAAHEGALAAGGGTVGVIGTGIDRIYPAANRDLAYRMAAEGLLVSELPLGSPPLAAHFPRRNRVIAGLSLGCLVVEADLESGSLITARLALEAGREVFAMPGSIHSPVAKGCHALIREGAKLTECLEDILSELPPVLSPPAAVTRSQAVPQAIEDAVLAALGAEILTLDSLVERTGLTVDTLLGMLLAHELAGQVVGLPGGRYQRVL</sequence>
<dbReference type="GO" id="GO:0009294">
    <property type="term" value="P:DNA-mediated transformation"/>
    <property type="evidence" value="ECO:0007669"/>
    <property type="project" value="InterPro"/>
</dbReference>
<feature type="domain" description="DprA winged helix" evidence="3">
    <location>
        <begin position="320"/>
        <end position="377"/>
    </location>
</feature>
<comment type="similarity">
    <text evidence="1">Belongs to the DprA/Smf family.</text>
</comment>